<keyword evidence="2" id="KW-1185">Reference proteome</keyword>
<organism evidence="1 2">
    <name type="scientific">Sclerotinia sclerotiorum (strain ATCC 18683 / 1980 / Ss-1)</name>
    <name type="common">White mold</name>
    <name type="synonym">Whetzelinia sclerotiorum</name>
    <dbReference type="NCBI Taxonomy" id="665079"/>
    <lineage>
        <taxon>Eukaryota</taxon>
        <taxon>Fungi</taxon>
        <taxon>Dikarya</taxon>
        <taxon>Ascomycota</taxon>
        <taxon>Pezizomycotina</taxon>
        <taxon>Leotiomycetes</taxon>
        <taxon>Helotiales</taxon>
        <taxon>Sclerotiniaceae</taxon>
        <taxon>Sclerotinia</taxon>
    </lineage>
</organism>
<dbReference type="EMBL" id="CH476627">
    <property type="protein sequence ID" value="EDO03158.1"/>
    <property type="molecule type" value="Genomic_DNA"/>
</dbReference>
<dbReference type="GeneID" id="5489445"/>
<name>A7EJZ2_SCLS1</name>
<proteinExistence type="predicted"/>
<dbReference type="KEGG" id="ssl:SS1G_05638"/>
<evidence type="ECO:0000313" key="2">
    <source>
        <dbReference type="Proteomes" id="UP000001312"/>
    </source>
</evidence>
<sequence length="76" mass="8592">MICALEIDARVVLCNECLMTGFIFDYDSRMYTIEPDEEGTIIDDLQNLKLEKHLSGFGGSSGLVWLVARSYFNSVH</sequence>
<dbReference type="AlphaFoldDB" id="A7EJZ2"/>
<accession>A7EJZ2</accession>
<protein>
    <submittedName>
        <fullName evidence="1">Uncharacterized protein</fullName>
    </submittedName>
</protein>
<dbReference type="RefSeq" id="XP_001592717.1">
    <property type="nucleotide sequence ID" value="XM_001592667.1"/>
</dbReference>
<dbReference type="HOGENOM" id="CLU_2655961_0_0_1"/>
<dbReference type="Proteomes" id="UP000001312">
    <property type="component" value="Unassembled WGS sequence"/>
</dbReference>
<gene>
    <name evidence="1" type="ORF">SS1G_05638</name>
</gene>
<dbReference type="InParanoid" id="A7EJZ2"/>
<reference evidence="2" key="1">
    <citation type="journal article" date="2011" name="PLoS Genet.">
        <title>Genomic analysis of the necrotrophic fungal pathogens Sclerotinia sclerotiorum and Botrytis cinerea.</title>
        <authorList>
            <person name="Amselem J."/>
            <person name="Cuomo C.A."/>
            <person name="van Kan J.A."/>
            <person name="Viaud M."/>
            <person name="Benito E.P."/>
            <person name="Couloux A."/>
            <person name="Coutinho P.M."/>
            <person name="de Vries R.P."/>
            <person name="Dyer P.S."/>
            <person name="Fillinger S."/>
            <person name="Fournier E."/>
            <person name="Gout L."/>
            <person name="Hahn M."/>
            <person name="Kohn L."/>
            <person name="Lapalu N."/>
            <person name="Plummer K.M."/>
            <person name="Pradier J.M."/>
            <person name="Quevillon E."/>
            <person name="Sharon A."/>
            <person name="Simon A."/>
            <person name="ten Have A."/>
            <person name="Tudzynski B."/>
            <person name="Tudzynski P."/>
            <person name="Wincker P."/>
            <person name="Andrew M."/>
            <person name="Anthouard V."/>
            <person name="Beever R.E."/>
            <person name="Beffa R."/>
            <person name="Benoit I."/>
            <person name="Bouzid O."/>
            <person name="Brault B."/>
            <person name="Chen Z."/>
            <person name="Choquer M."/>
            <person name="Collemare J."/>
            <person name="Cotton P."/>
            <person name="Danchin E.G."/>
            <person name="Da Silva C."/>
            <person name="Gautier A."/>
            <person name="Giraud C."/>
            <person name="Giraud T."/>
            <person name="Gonzalez C."/>
            <person name="Grossetete S."/>
            <person name="Guldener U."/>
            <person name="Henrissat B."/>
            <person name="Howlett B.J."/>
            <person name="Kodira C."/>
            <person name="Kretschmer M."/>
            <person name="Lappartient A."/>
            <person name="Leroch M."/>
            <person name="Levis C."/>
            <person name="Mauceli E."/>
            <person name="Neuveglise C."/>
            <person name="Oeser B."/>
            <person name="Pearson M."/>
            <person name="Poulain J."/>
            <person name="Poussereau N."/>
            <person name="Quesneville H."/>
            <person name="Rascle C."/>
            <person name="Schumacher J."/>
            <person name="Segurens B."/>
            <person name="Sexton A."/>
            <person name="Silva E."/>
            <person name="Sirven C."/>
            <person name="Soanes D.M."/>
            <person name="Talbot N.J."/>
            <person name="Templeton M."/>
            <person name="Yandava C."/>
            <person name="Yarden O."/>
            <person name="Zeng Q."/>
            <person name="Rollins J.A."/>
            <person name="Lebrun M.H."/>
            <person name="Dickman M."/>
        </authorList>
    </citation>
    <scope>NUCLEOTIDE SEQUENCE [LARGE SCALE GENOMIC DNA]</scope>
    <source>
        <strain evidence="2">ATCC 18683 / 1980 / Ss-1</strain>
    </source>
</reference>
<evidence type="ECO:0000313" key="1">
    <source>
        <dbReference type="EMBL" id="EDO03158.1"/>
    </source>
</evidence>